<gene>
    <name evidence="1" type="ORF">B0A48_15529</name>
</gene>
<comment type="caution">
    <text evidence="1">The sequence shown here is derived from an EMBL/GenBank/DDBJ whole genome shotgun (WGS) entry which is preliminary data.</text>
</comment>
<keyword evidence="2" id="KW-1185">Reference proteome</keyword>
<protein>
    <submittedName>
        <fullName evidence="1">Uncharacterized protein</fullName>
    </submittedName>
</protein>
<dbReference type="EMBL" id="NAJO01000047">
    <property type="protein sequence ID" value="OQN98253.1"/>
    <property type="molecule type" value="Genomic_DNA"/>
</dbReference>
<reference evidence="2" key="1">
    <citation type="submission" date="2017-03" db="EMBL/GenBank/DDBJ databases">
        <title>Genomes of endolithic fungi from Antarctica.</title>
        <authorList>
            <person name="Coleine C."/>
            <person name="Masonjones S."/>
            <person name="Stajich J.E."/>
        </authorList>
    </citation>
    <scope>NUCLEOTIDE SEQUENCE [LARGE SCALE GENOMIC DNA]</scope>
    <source>
        <strain evidence="2">CCFEE 5527</strain>
    </source>
</reference>
<accession>A0A1V8SGP7</accession>
<dbReference type="InParanoid" id="A0A1V8SGP7"/>
<proteinExistence type="predicted"/>
<name>A0A1V8SGP7_9PEZI</name>
<sequence>MQAHYSTDNAEWLCSKELTTDAITDIQAEELTVKLDELPVEACFKIMHTCVETQQRRLEISPEEAAAGAKRLAEQSGIMKGQQSELGTHSIEAAVQSDEVAEQCIDDADGSEKKAHVPMLAPSVGLTSPPSATLYEGAVEESADRHMLTTIEEKNLILQKETHKLWTGGSVSVANCRDAMIFVTFAFLFIEVICGRSASDLAMDAACWASPVLSGALGDS</sequence>
<evidence type="ECO:0000313" key="1">
    <source>
        <dbReference type="EMBL" id="OQN98253.1"/>
    </source>
</evidence>
<evidence type="ECO:0000313" key="2">
    <source>
        <dbReference type="Proteomes" id="UP000192596"/>
    </source>
</evidence>
<organism evidence="1 2">
    <name type="scientific">Cryoendolithus antarcticus</name>
    <dbReference type="NCBI Taxonomy" id="1507870"/>
    <lineage>
        <taxon>Eukaryota</taxon>
        <taxon>Fungi</taxon>
        <taxon>Dikarya</taxon>
        <taxon>Ascomycota</taxon>
        <taxon>Pezizomycotina</taxon>
        <taxon>Dothideomycetes</taxon>
        <taxon>Dothideomycetidae</taxon>
        <taxon>Cladosporiales</taxon>
        <taxon>Cladosporiaceae</taxon>
        <taxon>Cryoendolithus</taxon>
    </lineage>
</organism>
<dbReference type="AlphaFoldDB" id="A0A1V8SGP7"/>
<dbReference type="Proteomes" id="UP000192596">
    <property type="component" value="Unassembled WGS sequence"/>
</dbReference>